<comment type="caution">
    <text evidence="2">The sequence shown here is derived from an EMBL/GenBank/DDBJ whole genome shotgun (WGS) entry which is preliminary data.</text>
</comment>
<proteinExistence type="predicted"/>
<protein>
    <submittedName>
        <fullName evidence="2">Uncharacterized protein</fullName>
    </submittedName>
</protein>
<dbReference type="SUPFAM" id="SSF52047">
    <property type="entry name" value="RNI-like"/>
    <property type="match status" value="1"/>
</dbReference>
<dbReference type="InterPro" id="IPR032675">
    <property type="entry name" value="LRR_dom_sf"/>
</dbReference>
<gene>
    <name evidence="2" type="ORF">AYI70_g4919</name>
</gene>
<evidence type="ECO:0000256" key="1">
    <source>
        <dbReference type="SAM" id="MobiDB-lite"/>
    </source>
</evidence>
<dbReference type="InterPro" id="IPR001611">
    <property type="entry name" value="Leu-rich_rpt"/>
</dbReference>
<feature type="compositionally biased region" description="Polar residues" evidence="1">
    <location>
        <begin position="124"/>
        <end position="145"/>
    </location>
</feature>
<accession>A0A1R1XX08</accession>
<evidence type="ECO:0000313" key="2">
    <source>
        <dbReference type="EMBL" id="OMJ19135.1"/>
    </source>
</evidence>
<dbReference type="EMBL" id="LSSN01001571">
    <property type="protein sequence ID" value="OMJ19135.1"/>
    <property type="molecule type" value="Genomic_DNA"/>
</dbReference>
<dbReference type="AlphaFoldDB" id="A0A1R1XX08"/>
<dbReference type="OrthoDB" id="421226at2759"/>
<dbReference type="Gene3D" id="3.80.10.10">
    <property type="entry name" value="Ribonuclease Inhibitor"/>
    <property type="match status" value="1"/>
</dbReference>
<evidence type="ECO:0000313" key="3">
    <source>
        <dbReference type="Proteomes" id="UP000187283"/>
    </source>
</evidence>
<feature type="region of interest" description="Disordered" evidence="1">
    <location>
        <begin position="118"/>
        <end position="145"/>
    </location>
</feature>
<dbReference type="Proteomes" id="UP000187283">
    <property type="component" value="Unassembled WGS sequence"/>
</dbReference>
<name>A0A1R1XX08_9FUNG</name>
<organism evidence="2 3">
    <name type="scientific">Smittium culicis</name>
    <dbReference type="NCBI Taxonomy" id="133412"/>
    <lineage>
        <taxon>Eukaryota</taxon>
        <taxon>Fungi</taxon>
        <taxon>Fungi incertae sedis</taxon>
        <taxon>Zoopagomycota</taxon>
        <taxon>Kickxellomycotina</taxon>
        <taxon>Harpellomycetes</taxon>
        <taxon>Harpellales</taxon>
        <taxon>Legeriomycetaceae</taxon>
        <taxon>Smittium</taxon>
    </lineage>
</organism>
<dbReference type="Pfam" id="PF13516">
    <property type="entry name" value="LRR_6"/>
    <property type="match status" value="2"/>
</dbReference>
<keyword evidence="3" id="KW-1185">Reference proteome</keyword>
<reference evidence="2 3" key="1">
    <citation type="submission" date="2017-01" db="EMBL/GenBank/DDBJ databases">
        <authorList>
            <person name="Mah S.A."/>
            <person name="Swanson W.J."/>
            <person name="Moy G.W."/>
            <person name="Vacquier V.D."/>
        </authorList>
    </citation>
    <scope>NUCLEOTIDE SEQUENCE [LARGE SCALE GENOMIC DNA]</scope>
    <source>
        <strain evidence="2 3">GSMNP</strain>
    </source>
</reference>
<sequence>MSQIFSNDLFLRTIFKYCDQATLSQATRISRICYVTGIPILYKEPIISTQKSFFKLLLTLFETFDYSYSWDPLSFNFISSIDKYKKKLDFPSIHEKKNLNNNFQQISNKLSEPELLNKKRKNSDSQNTINNVPKDNSTLERNYNSATENENITIKTASYNKENFTEIPKDFDEIDTLYKKPCSFGWKMEYWPSIVIYHRRIEFLQDQIQFISVQRKENNDFFEENVIPSKLIDEDPSFRKRLENPSNDEISRNLASILNLQNRAIYPNLSLCNLIQKLDLSQLTFRWTWLSPAAASFLMQFMTSLKHLDLTSCSYIHLKDLPKWSSLFGSKLNTLILDDLSIDNDLLTSMLKNNLKSLIHLNISNSYITDEGLESLETEFCPNLEIIYLDGNDVGDIGVFHIIKSFAKLKYISAEDTMVTKAIEKIQEINNNYEWEDISNSSFEHLSDYETDSSYETIYRYETGPNA</sequence>